<dbReference type="EMBL" id="ONZQ02000003">
    <property type="protein sequence ID" value="SPO00192.1"/>
    <property type="molecule type" value="Genomic_DNA"/>
</dbReference>
<evidence type="ECO:0000313" key="5">
    <source>
        <dbReference type="EMBL" id="SPO00192.1"/>
    </source>
</evidence>
<dbReference type="InterPro" id="IPR036291">
    <property type="entry name" value="NAD(P)-bd_dom_sf"/>
</dbReference>
<organism evidence="5 6">
    <name type="scientific">Cephalotrichum gorgonifer</name>
    <dbReference type="NCBI Taxonomy" id="2041049"/>
    <lineage>
        <taxon>Eukaryota</taxon>
        <taxon>Fungi</taxon>
        <taxon>Dikarya</taxon>
        <taxon>Ascomycota</taxon>
        <taxon>Pezizomycotina</taxon>
        <taxon>Sordariomycetes</taxon>
        <taxon>Hypocreomycetidae</taxon>
        <taxon>Microascales</taxon>
        <taxon>Microascaceae</taxon>
        <taxon>Cephalotrichum</taxon>
    </lineage>
</organism>
<reference evidence="5" key="1">
    <citation type="submission" date="2018-03" db="EMBL/GenBank/DDBJ databases">
        <authorList>
            <person name="Guldener U."/>
        </authorList>
    </citation>
    <scope>NUCLEOTIDE SEQUENCE</scope>
</reference>
<dbReference type="PANTHER" id="PTHR43008:SF8">
    <property type="entry name" value="BENZIL REDUCTASE ((S)-BENZOIN FORMING) IRC24"/>
    <property type="match status" value="1"/>
</dbReference>
<dbReference type="Pfam" id="PF00106">
    <property type="entry name" value="adh_short"/>
    <property type="match status" value="1"/>
</dbReference>
<dbReference type="PRINTS" id="PR00081">
    <property type="entry name" value="GDHRDH"/>
</dbReference>
<dbReference type="PANTHER" id="PTHR43008">
    <property type="entry name" value="BENZIL REDUCTASE"/>
    <property type="match status" value="1"/>
</dbReference>
<dbReference type="Gene3D" id="3.40.50.720">
    <property type="entry name" value="NAD(P)-binding Rossmann-like Domain"/>
    <property type="match status" value="1"/>
</dbReference>
<dbReference type="GO" id="GO:0050664">
    <property type="term" value="F:oxidoreductase activity, acting on NAD(P)H, oxygen as acceptor"/>
    <property type="evidence" value="ECO:0007669"/>
    <property type="project" value="TreeGrafter"/>
</dbReference>
<keyword evidence="2" id="KW-0521">NADP</keyword>
<evidence type="ECO:0000256" key="1">
    <source>
        <dbReference type="ARBA" id="ARBA00006484"/>
    </source>
</evidence>
<feature type="domain" description="Ketoreductase" evidence="4">
    <location>
        <begin position="3"/>
        <end position="182"/>
    </location>
</feature>
<accession>A0AAE8MTI2</accession>
<dbReference type="Proteomes" id="UP001187682">
    <property type="component" value="Unassembled WGS sequence"/>
</dbReference>
<dbReference type="CDD" id="cd05367">
    <property type="entry name" value="SPR-like_SDR_c"/>
    <property type="match status" value="1"/>
</dbReference>
<gene>
    <name evidence="5" type="ORF">DNG_03041</name>
</gene>
<dbReference type="InterPro" id="IPR057326">
    <property type="entry name" value="KR_dom"/>
</dbReference>
<dbReference type="InterPro" id="IPR020904">
    <property type="entry name" value="Sc_DH/Rdtase_CS"/>
</dbReference>
<comment type="caution">
    <text evidence="5">The sequence shown here is derived from an EMBL/GenBank/DDBJ whole genome shotgun (WGS) entry which is preliminary data.</text>
</comment>
<comment type="similarity">
    <text evidence="1">Belongs to the short-chain dehydrogenases/reductases (SDR) family.</text>
</comment>
<dbReference type="FunFam" id="3.40.50.720:FF:000281">
    <property type="entry name" value="Uncharacterized oxidoreductase YIR035C"/>
    <property type="match status" value="1"/>
</dbReference>
<evidence type="ECO:0000259" key="4">
    <source>
        <dbReference type="SMART" id="SM00822"/>
    </source>
</evidence>
<dbReference type="InterPro" id="IPR002347">
    <property type="entry name" value="SDR_fam"/>
</dbReference>
<dbReference type="SMART" id="SM00822">
    <property type="entry name" value="PKS_KR"/>
    <property type="match status" value="1"/>
</dbReference>
<proteinExistence type="inferred from homology"/>
<dbReference type="AlphaFoldDB" id="A0AAE8MTI2"/>
<evidence type="ECO:0000313" key="6">
    <source>
        <dbReference type="Proteomes" id="UP001187682"/>
    </source>
</evidence>
<keyword evidence="6" id="KW-1185">Reference proteome</keyword>
<dbReference type="PROSITE" id="PS00061">
    <property type="entry name" value="ADH_SHORT"/>
    <property type="match status" value="1"/>
</dbReference>
<evidence type="ECO:0000256" key="2">
    <source>
        <dbReference type="ARBA" id="ARBA00022857"/>
    </source>
</evidence>
<keyword evidence="3" id="KW-0560">Oxidoreductase</keyword>
<dbReference type="SUPFAM" id="SSF51735">
    <property type="entry name" value="NAD(P)-binding Rossmann-fold domains"/>
    <property type="match status" value="1"/>
</dbReference>
<name>A0AAE8MTI2_9PEZI</name>
<protein>
    <submittedName>
        <fullName evidence="5">Related to human corticosteroid 11-beta-dehydrogenase</fullName>
    </submittedName>
</protein>
<sequence>MSKVVIVTGASRGIGLAIATSLLKSSHRVVLTARSEDDLAKVKASYPGLVEYVAGDLTEPEVAKKVTDLAVKAFGQLDGVVVNHGVLEPITRIANTNIEDWKRHYDVNVFSGLGLLKEAIPALRKSKGCVVWVSSGAATGFYTAWGAYGSSKAAAHSITGHLAAEEPDITSISISPGRIDTDMQRLIRESADEMNPDQRRTFTEAFEKGEILKPETIADAYARFVVGPDRSLTGKFLRITAPELASFRD</sequence>
<evidence type="ECO:0000256" key="3">
    <source>
        <dbReference type="ARBA" id="ARBA00023002"/>
    </source>
</evidence>